<sequence>MKAAIQFLVAAWAVISVARADHTKPANVMTTATSAALVLSDITAQMAEALTPASAEAAKLRDALAQTAGAALYDNSQLGTAAIPVAIVLSKQLTAWTQGRLELAPRLIRAVVKLDNLSGHQFGAALMEDLRIPDIDTGNADPQTAAAWSNLYVTAGTNTYSTAAVTAFDKKRTERQKMAAARELRKLKYLPSKSKAQGRPRSSSADNRQRTKRRRQQVQKRPSRNNRRRRASRRNLCHWRNGRQYGKDNNNQGKQ</sequence>
<feature type="compositionally biased region" description="Basic residues" evidence="1">
    <location>
        <begin position="210"/>
        <end position="241"/>
    </location>
</feature>
<evidence type="ECO:0000256" key="2">
    <source>
        <dbReference type="SAM" id="SignalP"/>
    </source>
</evidence>
<evidence type="ECO:0000313" key="3">
    <source>
        <dbReference type="EMBL" id="APD73796.1"/>
    </source>
</evidence>
<feature type="chain" id="PRO_5013176068" evidence="2">
    <location>
        <begin position="21"/>
        <end position="255"/>
    </location>
</feature>
<organism evidence="3">
    <name type="scientific">Trypanosoma brucei</name>
    <dbReference type="NCBI Taxonomy" id="5691"/>
    <lineage>
        <taxon>Eukaryota</taxon>
        <taxon>Discoba</taxon>
        <taxon>Euglenozoa</taxon>
        <taxon>Kinetoplastea</taxon>
        <taxon>Metakinetoplastina</taxon>
        <taxon>Trypanosomatida</taxon>
        <taxon>Trypanosomatidae</taxon>
        <taxon>Trypanosoma</taxon>
    </lineage>
</organism>
<protein>
    <submittedName>
        <fullName evidence="3">Variant surface glycoprotein 1125.1623</fullName>
    </submittedName>
</protein>
<name>A0A1J0R7Q1_9TRYP</name>
<proteinExistence type="predicted"/>
<dbReference type="AlphaFoldDB" id="A0A1J0R7Q1"/>
<dbReference type="EMBL" id="KX699840">
    <property type="protein sequence ID" value="APD73796.1"/>
    <property type="molecule type" value="Genomic_DNA"/>
</dbReference>
<feature type="signal peptide" evidence="2">
    <location>
        <begin position="1"/>
        <end position="20"/>
    </location>
</feature>
<keyword evidence="2" id="KW-0732">Signal</keyword>
<accession>A0A1J0R7Q1</accession>
<evidence type="ECO:0000256" key="1">
    <source>
        <dbReference type="SAM" id="MobiDB-lite"/>
    </source>
</evidence>
<feature type="region of interest" description="Disordered" evidence="1">
    <location>
        <begin position="184"/>
        <end position="255"/>
    </location>
</feature>
<reference evidence="3" key="1">
    <citation type="submission" date="2016-08" db="EMBL/GenBank/DDBJ databases">
        <title>VSG repertoire of Trypanosoma brucei EATRO 1125.</title>
        <authorList>
            <person name="Cross G.A."/>
        </authorList>
    </citation>
    <scope>NUCLEOTIDE SEQUENCE</scope>
    <source>
        <strain evidence="3">EATRO 1125</strain>
    </source>
</reference>